<dbReference type="CDD" id="cd05382">
    <property type="entry name" value="CAP_GAPR1-like"/>
    <property type="match status" value="1"/>
</dbReference>
<evidence type="ECO:0000256" key="2">
    <source>
        <dbReference type="ARBA" id="ARBA00023034"/>
    </source>
</evidence>
<dbReference type="InterPro" id="IPR034113">
    <property type="entry name" value="SCP_GAPR1-like"/>
</dbReference>
<evidence type="ECO:0000256" key="3">
    <source>
        <dbReference type="ARBA" id="ARBA00023054"/>
    </source>
</evidence>
<proteinExistence type="predicted"/>
<evidence type="ECO:0000256" key="9">
    <source>
        <dbReference type="ARBA" id="ARBA00075475"/>
    </source>
</evidence>
<evidence type="ECO:0000256" key="6">
    <source>
        <dbReference type="ARBA" id="ARBA00037794"/>
    </source>
</evidence>
<dbReference type="InterPro" id="IPR014044">
    <property type="entry name" value="CAP_dom"/>
</dbReference>
<reference evidence="11" key="1">
    <citation type="submission" date="2016-01" db="EMBL/GenBank/DDBJ databases">
        <title>Reference transcriptome for the parasite Schistocephalus solidus: insights into the molecular evolution of parasitism.</title>
        <authorList>
            <person name="Hebert F.O."/>
            <person name="Grambauer S."/>
            <person name="Barber I."/>
            <person name="Landry C.R."/>
            <person name="Aubin-Horth N."/>
        </authorList>
    </citation>
    <scope>NUCLEOTIDE SEQUENCE</scope>
</reference>
<sequence>MRSMSENEDFSDECLREHNRIRKNHNVKPLRHSHALDRTAQEWAEHLLTKDVVINSPLSSRGELGESISKRTSTSEAVDILGTEVVAQWYNDINSYNFQTGAGAAGNFTQMVWAHTREVGFGKASSRGQCVVVAHYRPPGNIRGRYLENVFPPICFEEIQPKKTNKVATDSKEVWKRTYTEREVDAEGNQFDVKKEVFETKDNDGNIHRRVINSYQNCDPFSVRTPETTKTSDMGETFSQSTTTTTAKQLPLVKHEEFVHGIVSTHNWYRAKHGSPDLVLNSRLSAMAQEWADYLVDEICLSNSGFTLDGLRLGENISSRWSNGNFEECGR</sequence>
<evidence type="ECO:0000256" key="4">
    <source>
        <dbReference type="ARBA" id="ARBA00023136"/>
    </source>
</evidence>
<comment type="subcellular location">
    <subcellularLocation>
        <location evidence="6">Golgi apparatus membrane</location>
        <topology evidence="6">Lipid-anchor</topology>
    </subcellularLocation>
</comment>
<protein>
    <recommendedName>
        <fullName evidence="8">Golgi-associated plant pathogenesis-related protein 1</fullName>
    </recommendedName>
    <alternativeName>
        <fullName evidence="9">Glioma pathogenesis-related protein 2</fullName>
    </alternativeName>
</protein>
<name>A0A0X3Q4X2_SCHSO</name>
<dbReference type="Gene3D" id="3.40.33.10">
    <property type="entry name" value="CAP"/>
    <property type="match status" value="2"/>
</dbReference>
<dbReference type="PRINTS" id="PR00837">
    <property type="entry name" value="V5TPXLIKE"/>
</dbReference>
<keyword evidence="5" id="KW-0449">Lipoprotein</keyword>
<dbReference type="FunFam" id="3.40.33.10:FF:000015">
    <property type="entry name" value="Golgi-associated plant pathogenesis-related protein 1"/>
    <property type="match status" value="1"/>
</dbReference>
<dbReference type="AlphaFoldDB" id="A0A0X3Q4X2"/>
<comment type="subunit">
    <text evidence="7">Homodimer. Interacts with CAV1.</text>
</comment>
<feature type="domain" description="SCP" evidence="10">
    <location>
        <begin position="9"/>
        <end position="144"/>
    </location>
</feature>
<dbReference type="PANTHER" id="PTHR10334">
    <property type="entry name" value="CYSTEINE-RICH SECRETORY PROTEIN-RELATED"/>
    <property type="match status" value="1"/>
</dbReference>
<organism evidence="11">
    <name type="scientific">Schistocephalus solidus</name>
    <name type="common">Tapeworm</name>
    <dbReference type="NCBI Taxonomy" id="70667"/>
    <lineage>
        <taxon>Eukaryota</taxon>
        <taxon>Metazoa</taxon>
        <taxon>Spiralia</taxon>
        <taxon>Lophotrochozoa</taxon>
        <taxon>Platyhelminthes</taxon>
        <taxon>Cestoda</taxon>
        <taxon>Eucestoda</taxon>
        <taxon>Diphyllobothriidea</taxon>
        <taxon>Diphyllobothriidae</taxon>
        <taxon>Schistocephalus</taxon>
    </lineage>
</organism>
<evidence type="ECO:0000256" key="1">
    <source>
        <dbReference type="ARBA" id="ARBA00022707"/>
    </source>
</evidence>
<evidence type="ECO:0000256" key="8">
    <source>
        <dbReference type="ARBA" id="ARBA00069728"/>
    </source>
</evidence>
<evidence type="ECO:0000259" key="10">
    <source>
        <dbReference type="SMART" id="SM00198"/>
    </source>
</evidence>
<keyword evidence="4" id="KW-0472">Membrane</keyword>
<keyword evidence="3" id="KW-0175">Coiled coil</keyword>
<evidence type="ECO:0000313" key="11">
    <source>
        <dbReference type="EMBL" id="JAP58994.1"/>
    </source>
</evidence>
<dbReference type="InterPro" id="IPR035940">
    <property type="entry name" value="CAP_sf"/>
</dbReference>
<dbReference type="GO" id="GO:0000139">
    <property type="term" value="C:Golgi membrane"/>
    <property type="evidence" value="ECO:0007669"/>
    <property type="project" value="UniProtKB-SubCell"/>
</dbReference>
<dbReference type="SMART" id="SM00198">
    <property type="entry name" value="SCP"/>
    <property type="match status" value="1"/>
</dbReference>
<dbReference type="InterPro" id="IPR001283">
    <property type="entry name" value="CRISP-related"/>
</dbReference>
<dbReference type="EMBL" id="GEEE01004231">
    <property type="protein sequence ID" value="JAP58994.1"/>
    <property type="molecule type" value="Transcribed_RNA"/>
</dbReference>
<keyword evidence="1" id="KW-0519">Myristate</keyword>
<accession>A0A0X3Q4X2</accession>
<dbReference type="Pfam" id="PF00188">
    <property type="entry name" value="CAP"/>
    <property type="match status" value="2"/>
</dbReference>
<evidence type="ECO:0000256" key="7">
    <source>
        <dbReference type="ARBA" id="ARBA00063947"/>
    </source>
</evidence>
<gene>
    <name evidence="11" type="primary">GAPR1</name>
    <name evidence="11" type="ORF">TR165727</name>
</gene>
<evidence type="ECO:0000256" key="5">
    <source>
        <dbReference type="ARBA" id="ARBA00023288"/>
    </source>
</evidence>
<dbReference type="SUPFAM" id="SSF55797">
    <property type="entry name" value="PR-1-like"/>
    <property type="match status" value="2"/>
</dbReference>
<keyword evidence="2" id="KW-0333">Golgi apparatus</keyword>